<name>A0ABV5GHX4_9FLAO</name>
<keyword evidence="1" id="KW-0472">Membrane</keyword>
<proteinExistence type="predicted"/>
<sequence length="300" mass="35764">MIDLAVFYELKKSVLERYKTRYSYFEEDWKKFSSQDILNLIDDIQETTKNSVSEKWIYTHLKPESNEKLPRKDMLDIFSVYVGKKNWNDFKHTFVTEHKRISKKENVISKINAKILIVPFLFLLLFLLWKFVFPIKERRTIELNEKYSNDSISSRKVKAFTIDDTIVTEIEIKNSKIEVEKDEKVVVKSPFYKEKTIDLQKTPNIKKIELEPDDYVNILQGFIKSNIKDWKTRKEQLDRILDDNLEVIVMLQNNLGAEYFNKEEFSQKVIIPTPSLKSLHIVAVEKNKENKIIFIRLIKK</sequence>
<evidence type="ECO:0000313" key="2">
    <source>
        <dbReference type="EMBL" id="MFB9094987.1"/>
    </source>
</evidence>
<keyword evidence="3" id="KW-1185">Reference proteome</keyword>
<protein>
    <recommendedName>
        <fullName evidence="4">Anti-sigma factor</fullName>
    </recommendedName>
</protein>
<evidence type="ECO:0008006" key="4">
    <source>
        <dbReference type="Google" id="ProtNLM"/>
    </source>
</evidence>
<dbReference type="RefSeq" id="WP_236454651.1">
    <property type="nucleotide sequence ID" value="NZ_CBCSGE010000007.1"/>
</dbReference>
<evidence type="ECO:0000256" key="1">
    <source>
        <dbReference type="SAM" id="Phobius"/>
    </source>
</evidence>
<evidence type="ECO:0000313" key="3">
    <source>
        <dbReference type="Proteomes" id="UP001589607"/>
    </source>
</evidence>
<keyword evidence="1" id="KW-0812">Transmembrane</keyword>
<keyword evidence="1" id="KW-1133">Transmembrane helix</keyword>
<dbReference type="EMBL" id="JBHMEY010000001">
    <property type="protein sequence ID" value="MFB9094987.1"/>
    <property type="molecule type" value="Genomic_DNA"/>
</dbReference>
<feature type="transmembrane region" description="Helical" evidence="1">
    <location>
        <begin position="111"/>
        <end position="132"/>
    </location>
</feature>
<comment type="caution">
    <text evidence="2">The sequence shown here is derived from an EMBL/GenBank/DDBJ whole genome shotgun (WGS) entry which is preliminary data.</text>
</comment>
<accession>A0ABV5GHX4</accession>
<gene>
    <name evidence="2" type="ORF">ACFFVF_00540</name>
</gene>
<reference evidence="2 3" key="1">
    <citation type="submission" date="2024-09" db="EMBL/GenBank/DDBJ databases">
        <authorList>
            <person name="Sun Q."/>
            <person name="Mori K."/>
        </authorList>
    </citation>
    <scope>NUCLEOTIDE SEQUENCE [LARGE SCALE GENOMIC DNA]</scope>
    <source>
        <strain evidence="2 3">CECT 7955</strain>
    </source>
</reference>
<dbReference type="Proteomes" id="UP001589607">
    <property type="component" value="Unassembled WGS sequence"/>
</dbReference>
<organism evidence="2 3">
    <name type="scientific">Flavobacterium jumunjinense</name>
    <dbReference type="NCBI Taxonomy" id="998845"/>
    <lineage>
        <taxon>Bacteria</taxon>
        <taxon>Pseudomonadati</taxon>
        <taxon>Bacteroidota</taxon>
        <taxon>Flavobacteriia</taxon>
        <taxon>Flavobacteriales</taxon>
        <taxon>Flavobacteriaceae</taxon>
        <taxon>Flavobacterium</taxon>
    </lineage>
</organism>